<keyword evidence="2" id="KW-1185">Reference proteome</keyword>
<accession>A0ABY6IKA8</accession>
<proteinExistence type="predicted"/>
<reference evidence="1" key="1">
    <citation type="submission" date="2022-10" db="EMBL/GenBank/DDBJ databases">
        <title>YIM 151497 complete genome.</title>
        <authorList>
            <person name="Chen X."/>
        </authorList>
    </citation>
    <scope>NUCLEOTIDE SEQUENCE</scope>
    <source>
        <strain evidence="1">YIM 151497</strain>
    </source>
</reference>
<evidence type="ECO:0000313" key="1">
    <source>
        <dbReference type="EMBL" id="UYQ71003.1"/>
    </source>
</evidence>
<dbReference type="EMBL" id="CP107716">
    <property type="protein sequence ID" value="UYQ71003.1"/>
    <property type="molecule type" value="Genomic_DNA"/>
</dbReference>
<organism evidence="1 2">
    <name type="scientific">Pelagibacterium flavum</name>
    <dbReference type="NCBI Taxonomy" id="2984530"/>
    <lineage>
        <taxon>Bacteria</taxon>
        <taxon>Pseudomonadati</taxon>
        <taxon>Pseudomonadota</taxon>
        <taxon>Alphaproteobacteria</taxon>
        <taxon>Hyphomicrobiales</taxon>
        <taxon>Devosiaceae</taxon>
        <taxon>Pelagibacterium</taxon>
    </lineage>
</organism>
<protein>
    <submittedName>
        <fullName evidence="1">Uncharacterized protein</fullName>
    </submittedName>
</protein>
<gene>
    <name evidence="1" type="ORF">OF122_13135</name>
</gene>
<name>A0ABY6IKA8_9HYPH</name>
<dbReference type="Proteomes" id="UP001163882">
    <property type="component" value="Chromosome"/>
</dbReference>
<dbReference type="RefSeq" id="WP_264224667.1">
    <property type="nucleotide sequence ID" value="NZ_CP107716.1"/>
</dbReference>
<sequence length="90" mass="9726">MIPYTTDITDEITGVLISEDLPCMIEVEVIGEDVRVEDVRVDGISLYKGTPLSIAIASQVAEKALADDDFIAKAKLTVFDPDAVCARRVA</sequence>
<evidence type="ECO:0000313" key="2">
    <source>
        <dbReference type="Proteomes" id="UP001163882"/>
    </source>
</evidence>